<dbReference type="Pfam" id="PF02597">
    <property type="entry name" value="ThiS"/>
    <property type="match status" value="1"/>
</dbReference>
<dbReference type="CDD" id="cd00565">
    <property type="entry name" value="Ubl_ThiS"/>
    <property type="match status" value="1"/>
</dbReference>
<dbReference type="EMBL" id="MGDD01000010">
    <property type="protein sequence ID" value="OGL49846.1"/>
    <property type="molecule type" value="Genomic_DNA"/>
</dbReference>
<dbReference type="AlphaFoldDB" id="A0A1F7S7S4"/>
<dbReference type="PANTHER" id="PTHR34472">
    <property type="entry name" value="SULFUR CARRIER PROTEIN THIS"/>
    <property type="match status" value="1"/>
</dbReference>
<protein>
    <submittedName>
        <fullName evidence="1">Thiamine biosynthesis protein ThiS</fullName>
    </submittedName>
</protein>
<name>A0A1F7S7S4_9BACT</name>
<dbReference type="InterPro" id="IPR012675">
    <property type="entry name" value="Beta-grasp_dom_sf"/>
</dbReference>
<dbReference type="InterPro" id="IPR016155">
    <property type="entry name" value="Mopterin_synth/thiamin_S_b"/>
</dbReference>
<dbReference type="SUPFAM" id="SSF54285">
    <property type="entry name" value="MoaD/ThiS"/>
    <property type="match status" value="1"/>
</dbReference>
<dbReference type="Proteomes" id="UP000179266">
    <property type="component" value="Unassembled WGS sequence"/>
</dbReference>
<proteinExistence type="predicted"/>
<accession>A0A1F7S7S4</accession>
<dbReference type="InterPro" id="IPR010035">
    <property type="entry name" value="Thi_S"/>
</dbReference>
<evidence type="ECO:0000313" key="1">
    <source>
        <dbReference type="EMBL" id="OGL49846.1"/>
    </source>
</evidence>
<reference evidence="1 2" key="1">
    <citation type="journal article" date="2016" name="Nat. Commun.">
        <title>Thousands of microbial genomes shed light on interconnected biogeochemical processes in an aquifer system.</title>
        <authorList>
            <person name="Anantharaman K."/>
            <person name="Brown C.T."/>
            <person name="Hug L.A."/>
            <person name="Sharon I."/>
            <person name="Castelle C.J."/>
            <person name="Probst A.J."/>
            <person name="Thomas B.C."/>
            <person name="Singh A."/>
            <person name="Wilkins M.J."/>
            <person name="Karaoz U."/>
            <person name="Brodie E.L."/>
            <person name="Williams K.H."/>
            <person name="Hubbard S.S."/>
            <person name="Banfield J.F."/>
        </authorList>
    </citation>
    <scope>NUCLEOTIDE SEQUENCE [LARGE SCALE GENOMIC DNA]</scope>
</reference>
<dbReference type="PANTHER" id="PTHR34472:SF1">
    <property type="entry name" value="SULFUR CARRIER PROTEIN THIS"/>
    <property type="match status" value="1"/>
</dbReference>
<comment type="caution">
    <text evidence="1">The sequence shown here is derived from an EMBL/GenBank/DDBJ whole genome shotgun (WGS) entry which is preliminary data.</text>
</comment>
<dbReference type="NCBIfam" id="TIGR01683">
    <property type="entry name" value="thiS"/>
    <property type="match status" value="1"/>
</dbReference>
<dbReference type="InterPro" id="IPR003749">
    <property type="entry name" value="ThiS/MoaD-like"/>
</dbReference>
<dbReference type="Gene3D" id="3.10.20.30">
    <property type="match status" value="1"/>
</dbReference>
<organism evidence="1 2">
    <name type="scientific">Candidatus Schekmanbacteria bacterium RBG_13_48_7</name>
    <dbReference type="NCBI Taxonomy" id="1817878"/>
    <lineage>
        <taxon>Bacteria</taxon>
        <taxon>Candidatus Schekmaniibacteriota</taxon>
    </lineage>
</organism>
<gene>
    <name evidence="1" type="ORF">A2161_03410</name>
</gene>
<evidence type="ECO:0000313" key="2">
    <source>
        <dbReference type="Proteomes" id="UP000179266"/>
    </source>
</evidence>
<sequence length="66" mass="7439">MIVKVNGEEIELEDGKNVSDLLQRYDLQPEAVAVEINYEIIPRFRYGEVQLKLGDCIEIVNFVGGG</sequence>